<feature type="region of interest" description="Disordered" evidence="1">
    <location>
        <begin position="405"/>
        <end position="442"/>
    </location>
</feature>
<feature type="non-terminal residue" evidence="2">
    <location>
        <position position="1"/>
    </location>
</feature>
<evidence type="ECO:0000256" key="1">
    <source>
        <dbReference type="SAM" id="MobiDB-lite"/>
    </source>
</evidence>
<sequence length="573" mass="66607">LDVKTIRPQHLNLCPVEEDALLPVPQLSHNLDRVLFNPGVYHMQDGRSRVFNFDPYLASIMPVKEFDFDALRSYVTSSKDVKLRQLSAAHGMKYCGSTSSMTSILSHFHFLLSAWRKPNFAFLSRSIEPESYNFTAISRGPSAAFAHYNDGTYAFDSDKEYDTENILSLLGKSMEKLLTLPKEEFEKYRRTRSHQLSEEERNAQDSFHYTTLGDFMMRSQLDAYDPRLPGSGMFDLKTRAVVSVRMDVRGYEKGAGYEIQKRFGQWESFEREYYDMIRTVFLKYSLQVRMGRMDGIFVAYHNTQRIFGFQYISLEEMDVALHGTSDRRLGDQEFKTSVTLLNDLMDRATKRFPGRTLRLHVETRPTKIPLTYFFVEPVTEEEMTTTQEAGKSSVEELERELQILSEAESEESPNEAESTEQTEPQPSNEETEQIPDELSRQDPQNEAAWNVMMAKNRELLGMYVTIRNTVNGEYVERPTNIKKEDDFDWSVEYAVNELSDRSARRIYSGMKQRRRKVLAPSPSDRWDWYKMFQGKLPELAKKGEQFREMRSQQEAGGPLHVAWEREALSQEAF</sequence>
<dbReference type="Pfam" id="PF08634">
    <property type="entry name" value="Pet127"/>
    <property type="match status" value="1"/>
</dbReference>
<dbReference type="InParanoid" id="G9MH08"/>
<dbReference type="RefSeq" id="XP_013960216.1">
    <property type="nucleotide sequence ID" value="XM_014104741.1"/>
</dbReference>
<dbReference type="PANTHER" id="PTHR31014:SF0">
    <property type="entry name" value="MITOCHONDRIAL TRANSLATION SYSTEM COMPONENT PET127-RELATED"/>
    <property type="match status" value="1"/>
</dbReference>
<accession>G9MH08</accession>
<dbReference type="InterPro" id="IPR013943">
    <property type="entry name" value="Pet127"/>
</dbReference>
<comment type="caution">
    <text evidence="2">The sequence shown here is derived from an EMBL/GenBank/DDBJ whole genome shotgun (WGS) entry which is preliminary data.</text>
</comment>
<name>G9MH08_HYPVG</name>
<dbReference type="GeneID" id="25787325"/>
<protein>
    <recommendedName>
        <fullName evidence="4">Pet127-domain-containing protein</fullName>
    </recommendedName>
</protein>
<dbReference type="OMA" id="PEAYHYS"/>
<dbReference type="OrthoDB" id="10249045at2759"/>
<feature type="non-terminal residue" evidence="2">
    <location>
        <position position="573"/>
    </location>
</feature>
<dbReference type="EMBL" id="ABDF02000002">
    <property type="protein sequence ID" value="EHK26000.1"/>
    <property type="molecule type" value="Genomic_DNA"/>
</dbReference>
<dbReference type="Proteomes" id="UP000007115">
    <property type="component" value="Unassembled WGS sequence"/>
</dbReference>
<dbReference type="eggNOG" id="ENOG502QPU6">
    <property type="taxonomic scope" value="Eukaryota"/>
</dbReference>
<dbReference type="STRING" id="413071.G9MH08"/>
<keyword evidence="3" id="KW-1185">Reference proteome</keyword>
<reference evidence="2 3" key="1">
    <citation type="journal article" date="2011" name="Genome Biol.">
        <title>Comparative genome sequence analysis underscores mycoparasitism as the ancestral life style of Trichoderma.</title>
        <authorList>
            <person name="Kubicek C.P."/>
            <person name="Herrera-Estrella A."/>
            <person name="Seidl-Seiboth V."/>
            <person name="Martinez D.A."/>
            <person name="Druzhinina I.S."/>
            <person name="Thon M."/>
            <person name="Zeilinger S."/>
            <person name="Casas-Flores S."/>
            <person name="Horwitz B.A."/>
            <person name="Mukherjee P.K."/>
            <person name="Mukherjee M."/>
            <person name="Kredics L."/>
            <person name="Alcaraz L.D."/>
            <person name="Aerts A."/>
            <person name="Antal Z."/>
            <person name="Atanasova L."/>
            <person name="Cervantes-Badillo M.G."/>
            <person name="Challacombe J."/>
            <person name="Chertkov O."/>
            <person name="McCluskey K."/>
            <person name="Coulpier F."/>
            <person name="Deshpande N."/>
            <person name="von Doehren H."/>
            <person name="Ebbole D.J."/>
            <person name="Esquivel-Naranjo E.U."/>
            <person name="Fekete E."/>
            <person name="Flipphi M."/>
            <person name="Glaser F."/>
            <person name="Gomez-Rodriguez E.Y."/>
            <person name="Gruber S."/>
            <person name="Han C."/>
            <person name="Henrissat B."/>
            <person name="Hermosa R."/>
            <person name="Hernandez-Onate M."/>
            <person name="Karaffa L."/>
            <person name="Kosti I."/>
            <person name="Le Crom S."/>
            <person name="Lindquist E."/>
            <person name="Lucas S."/>
            <person name="Luebeck M."/>
            <person name="Luebeck P.S."/>
            <person name="Margeot A."/>
            <person name="Metz B."/>
            <person name="Misra M."/>
            <person name="Nevalainen H."/>
            <person name="Omann M."/>
            <person name="Packer N."/>
            <person name="Perrone G."/>
            <person name="Uresti-Rivera E.E."/>
            <person name="Salamov A."/>
            <person name="Schmoll M."/>
            <person name="Seiboth B."/>
            <person name="Shapiro H."/>
            <person name="Sukno S."/>
            <person name="Tamayo-Ramos J.A."/>
            <person name="Tisch D."/>
            <person name="Wiest A."/>
            <person name="Wilkinson H.H."/>
            <person name="Zhang M."/>
            <person name="Coutinho P.M."/>
            <person name="Kenerley C.M."/>
            <person name="Monte E."/>
            <person name="Baker S.E."/>
            <person name="Grigoriev I.V."/>
        </authorList>
    </citation>
    <scope>NUCLEOTIDE SEQUENCE [LARGE SCALE GENOMIC DNA]</scope>
    <source>
        <strain evidence="3">Gv29-8 / FGSC 10586</strain>
    </source>
</reference>
<evidence type="ECO:0008006" key="4">
    <source>
        <dbReference type="Google" id="ProtNLM"/>
    </source>
</evidence>
<proteinExistence type="predicted"/>
<dbReference type="GO" id="GO:0000964">
    <property type="term" value="P:mitochondrial RNA 5'-end processing"/>
    <property type="evidence" value="ECO:0007669"/>
    <property type="project" value="TreeGrafter"/>
</dbReference>
<dbReference type="PANTHER" id="PTHR31014">
    <property type="entry name" value="MITOCHONDRIAL TRANSLATION SYSTEM COMPONENT PET127-RELATED"/>
    <property type="match status" value="1"/>
</dbReference>
<dbReference type="HOGENOM" id="CLU_003477_1_1_1"/>
<dbReference type="GO" id="GO:0005740">
    <property type="term" value="C:mitochondrial envelope"/>
    <property type="evidence" value="ECO:0007669"/>
    <property type="project" value="TreeGrafter"/>
</dbReference>
<evidence type="ECO:0000313" key="2">
    <source>
        <dbReference type="EMBL" id="EHK26000.1"/>
    </source>
</evidence>
<dbReference type="AlphaFoldDB" id="G9MH08"/>
<gene>
    <name evidence="2" type="ORF">TRIVIDRAFT_124891</name>
</gene>
<organism evidence="2 3">
    <name type="scientific">Hypocrea virens (strain Gv29-8 / FGSC 10586)</name>
    <name type="common">Gliocladium virens</name>
    <name type="synonym">Trichoderma virens</name>
    <dbReference type="NCBI Taxonomy" id="413071"/>
    <lineage>
        <taxon>Eukaryota</taxon>
        <taxon>Fungi</taxon>
        <taxon>Dikarya</taxon>
        <taxon>Ascomycota</taxon>
        <taxon>Pezizomycotina</taxon>
        <taxon>Sordariomycetes</taxon>
        <taxon>Hypocreomycetidae</taxon>
        <taxon>Hypocreales</taxon>
        <taxon>Hypocreaceae</taxon>
        <taxon>Trichoderma</taxon>
    </lineage>
</organism>
<evidence type="ECO:0000313" key="3">
    <source>
        <dbReference type="Proteomes" id="UP000007115"/>
    </source>
</evidence>
<dbReference type="VEuPathDB" id="FungiDB:TRIVIDRAFT_124891"/>
<feature type="compositionally biased region" description="Acidic residues" evidence="1">
    <location>
        <begin position="407"/>
        <end position="420"/>
    </location>
</feature>